<keyword evidence="4 8" id="KW-0227">DNA damage</keyword>
<dbReference type="GO" id="GO:0006310">
    <property type="term" value="P:DNA recombination"/>
    <property type="evidence" value="ECO:0007669"/>
    <property type="project" value="UniProtKB-UniRule"/>
</dbReference>
<gene>
    <name evidence="8" type="primary">recO</name>
    <name evidence="10" type="ORF">DFR31_0208</name>
</gene>
<dbReference type="SUPFAM" id="SSF57863">
    <property type="entry name" value="ArfGap/RecO-like zinc finger"/>
    <property type="match status" value="1"/>
</dbReference>
<keyword evidence="11" id="KW-1185">Reference proteome</keyword>
<dbReference type="Pfam" id="PF11967">
    <property type="entry name" value="RecO_N"/>
    <property type="match status" value="1"/>
</dbReference>
<evidence type="ECO:0000256" key="2">
    <source>
        <dbReference type="ARBA" id="ARBA00007452"/>
    </source>
</evidence>
<name>A0A498C3R4_9GAMM</name>
<dbReference type="GO" id="GO:0006302">
    <property type="term" value="P:double-strand break repair"/>
    <property type="evidence" value="ECO:0007669"/>
    <property type="project" value="TreeGrafter"/>
</dbReference>
<dbReference type="Gene3D" id="1.20.1440.120">
    <property type="entry name" value="Recombination protein O, C-terminal domain"/>
    <property type="match status" value="1"/>
</dbReference>
<comment type="similarity">
    <text evidence="2 8">Belongs to the RecO family.</text>
</comment>
<evidence type="ECO:0000259" key="9">
    <source>
        <dbReference type="Pfam" id="PF11967"/>
    </source>
</evidence>
<sequence length="250" mass="27578">MSGSRVQLQPAWVLHRRPWSENSLIVELFSQDYGRIGVMARGGRSGKRWRGLLEPFTPLLASWQGRGELRTLSGAEPGAGRPLLTGAALASGFYLNELLMRLLRRDDPHPELYPVYGEALSGLPDEAVLRRFECALLGALGYGLMLDEDLEGGPVQAGGVYRYHLEHGPERLVDSEVHNDGDGLRIRGETLLALAGRMPLAGETVLREARRLMRAALALYLGERPLQSRVLYRQLAGKPRRAAPGPTTDH</sequence>
<evidence type="ECO:0000256" key="4">
    <source>
        <dbReference type="ARBA" id="ARBA00022763"/>
    </source>
</evidence>
<dbReference type="InterPro" id="IPR012340">
    <property type="entry name" value="NA-bd_OB-fold"/>
</dbReference>
<dbReference type="RefSeq" id="WP_121440813.1">
    <property type="nucleotide sequence ID" value="NZ_RCDA01000001.1"/>
</dbReference>
<evidence type="ECO:0000313" key="10">
    <source>
        <dbReference type="EMBL" id="RLK50315.1"/>
    </source>
</evidence>
<dbReference type="OrthoDB" id="9804792at2"/>
<evidence type="ECO:0000256" key="3">
    <source>
        <dbReference type="ARBA" id="ARBA00021310"/>
    </source>
</evidence>
<evidence type="ECO:0000256" key="7">
    <source>
        <dbReference type="ARBA" id="ARBA00033409"/>
    </source>
</evidence>
<comment type="caution">
    <text evidence="10">The sequence shown here is derived from an EMBL/GenBank/DDBJ whole genome shotgun (WGS) entry which is preliminary data.</text>
</comment>
<dbReference type="HAMAP" id="MF_00201">
    <property type="entry name" value="RecO"/>
    <property type="match status" value="1"/>
</dbReference>
<proteinExistence type="inferred from homology"/>
<dbReference type="InterPro" id="IPR003717">
    <property type="entry name" value="RecO"/>
</dbReference>
<keyword evidence="6 8" id="KW-0234">DNA repair</keyword>
<dbReference type="Gene3D" id="2.40.50.140">
    <property type="entry name" value="Nucleic acid-binding proteins"/>
    <property type="match status" value="1"/>
</dbReference>
<evidence type="ECO:0000256" key="5">
    <source>
        <dbReference type="ARBA" id="ARBA00023172"/>
    </source>
</evidence>
<comment type="function">
    <text evidence="1 8">Involved in DNA repair and RecF pathway recombination.</text>
</comment>
<dbReference type="PANTHER" id="PTHR33991:SF1">
    <property type="entry name" value="DNA REPAIR PROTEIN RECO"/>
    <property type="match status" value="1"/>
</dbReference>
<dbReference type="Pfam" id="PF02565">
    <property type="entry name" value="RecO_C"/>
    <property type="match status" value="1"/>
</dbReference>
<evidence type="ECO:0000256" key="8">
    <source>
        <dbReference type="HAMAP-Rule" id="MF_00201"/>
    </source>
</evidence>
<dbReference type="InterPro" id="IPR037278">
    <property type="entry name" value="ARFGAP/RecO"/>
</dbReference>
<keyword evidence="5 8" id="KW-0233">DNA recombination</keyword>
<evidence type="ECO:0000256" key="6">
    <source>
        <dbReference type="ARBA" id="ARBA00023204"/>
    </source>
</evidence>
<dbReference type="AlphaFoldDB" id="A0A498C3R4"/>
<evidence type="ECO:0000313" key="11">
    <source>
        <dbReference type="Proteomes" id="UP000275461"/>
    </source>
</evidence>
<dbReference type="PANTHER" id="PTHR33991">
    <property type="entry name" value="DNA REPAIR PROTEIN RECO"/>
    <property type="match status" value="1"/>
</dbReference>
<evidence type="ECO:0000256" key="1">
    <source>
        <dbReference type="ARBA" id="ARBA00003065"/>
    </source>
</evidence>
<protein>
    <recommendedName>
        <fullName evidence="3 8">DNA repair protein RecO</fullName>
    </recommendedName>
    <alternativeName>
        <fullName evidence="7 8">Recombination protein O</fullName>
    </alternativeName>
</protein>
<dbReference type="NCBIfam" id="TIGR00613">
    <property type="entry name" value="reco"/>
    <property type="match status" value="1"/>
</dbReference>
<reference evidence="10 11" key="1">
    <citation type="submission" date="2018-10" db="EMBL/GenBank/DDBJ databases">
        <title>Genomic Encyclopedia of Type Strains, Phase IV (KMG-IV): sequencing the most valuable type-strain genomes for metagenomic binning, comparative biology and taxonomic classification.</title>
        <authorList>
            <person name="Goeker M."/>
        </authorList>
    </citation>
    <scope>NUCLEOTIDE SEQUENCE [LARGE SCALE GENOMIC DNA]</scope>
    <source>
        <strain evidence="10 11">DSM 12769</strain>
    </source>
</reference>
<dbReference type="InterPro" id="IPR042242">
    <property type="entry name" value="RecO_C"/>
</dbReference>
<feature type="domain" description="DNA replication/recombination mediator RecO N-terminal" evidence="9">
    <location>
        <begin position="9"/>
        <end position="77"/>
    </location>
</feature>
<dbReference type="SUPFAM" id="SSF50249">
    <property type="entry name" value="Nucleic acid-binding proteins"/>
    <property type="match status" value="1"/>
</dbReference>
<organism evidence="10 11">
    <name type="scientific">Alkalispirillum mobile</name>
    <dbReference type="NCBI Taxonomy" id="85925"/>
    <lineage>
        <taxon>Bacteria</taxon>
        <taxon>Pseudomonadati</taxon>
        <taxon>Pseudomonadota</taxon>
        <taxon>Gammaproteobacteria</taxon>
        <taxon>Chromatiales</taxon>
        <taxon>Ectothiorhodospiraceae</taxon>
        <taxon>Alkalispirillum</taxon>
    </lineage>
</organism>
<dbReference type="GO" id="GO:0043590">
    <property type="term" value="C:bacterial nucleoid"/>
    <property type="evidence" value="ECO:0007669"/>
    <property type="project" value="TreeGrafter"/>
</dbReference>
<dbReference type="EMBL" id="RCDA01000001">
    <property type="protein sequence ID" value="RLK50315.1"/>
    <property type="molecule type" value="Genomic_DNA"/>
</dbReference>
<dbReference type="InterPro" id="IPR022572">
    <property type="entry name" value="DNA_rep/recomb_RecO_N"/>
</dbReference>
<dbReference type="Proteomes" id="UP000275461">
    <property type="component" value="Unassembled WGS sequence"/>
</dbReference>
<accession>A0A498C3R4</accession>